<dbReference type="NCBIfam" id="TIGR00756">
    <property type="entry name" value="PPR"/>
    <property type="match status" value="2"/>
</dbReference>
<evidence type="ECO:0000256" key="3">
    <source>
        <dbReference type="SAM" id="MobiDB-lite"/>
    </source>
</evidence>
<name>A0A7N0U4Y5_KALFE</name>
<dbReference type="FunFam" id="1.25.40.10:FF:000755">
    <property type="entry name" value="Pentatricopeptide repeat-containing protein"/>
    <property type="match status" value="1"/>
</dbReference>
<feature type="region of interest" description="Disordered" evidence="3">
    <location>
        <begin position="23"/>
        <end position="45"/>
    </location>
</feature>
<dbReference type="InterPro" id="IPR046848">
    <property type="entry name" value="E_motif"/>
</dbReference>
<evidence type="ECO:0000256" key="2">
    <source>
        <dbReference type="PROSITE-ProRule" id="PRU00708"/>
    </source>
</evidence>
<keyword evidence="1" id="KW-0677">Repeat</keyword>
<dbReference type="OMA" id="VISINFG"/>
<dbReference type="SUPFAM" id="SSF48452">
    <property type="entry name" value="TPR-like"/>
    <property type="match status" value="1"/>
</dbReference>
<dbReference type="GO" id="GO:0003723">
    <property type="term" value="F:RNA binding"/>
    <property type="evidence" value="ECO:0007669"/>
    <property type="project" value="InterPro"/>
</dbReference>
<dbReference type="InterPro" id="IPR046960">
    <property type="entry name" value="PPR_At4g14850-like_plant"/>
</dbReference>
<evidence type="ECO:0000313" key="5">
    <source>
        <dbReference type="EnsemblPlants" id="Kaladp0055s0116.1.v1.1"/>
    </source>
</evidence>
<feature type="chain" id="PRO_5029774974" description="Pentatricopeptide repeat-containing protein" evidence="4">
    <location>
        <begin position="19"/>
        <end position="609"/>
    </location>
</feature>
<dbReference type="Pfam" id="PF20431">
    <property type="entry name" value="E_motif"/>
    <property type="match status" value="1"/>
</dbReference>
<feature type="region of interest" description="Disordered" evidence="3">
    <location>
        <begin position="64"/>
        <end position="92"/>
    </location>
</feature>
<dbReference type="GO" id="GO:0009451">
    <property type="term" value="P:RNA modification"/>
    <property type="evidence" value="ECO:0007669"/>
    <property type="project" value="InterPro"/>
</dbReference>
<evidence type="ECO:0000256" key="4">
    <source>
        <dbReference type="SAM" id="SignalP"/>
    </source>
</evidence>
<dbReference type="Pfam" id="PF13041">
    <property type="entry name" value="PPR_2"/>
    <property type="match status" value="1"/>
</dbReference>
<dbReference type="InterPro" id="IPR011990">
    <property type="entry name" value="TPR-like_helical_dom_sf"/>
</dbReference>
<dbReference type="Gene3D" id="1.25.40.10">
    <property type="entry name" value="Tetratricopeptide repeat domain"/>
    <property type="match status" value="2"/>
</dbReference>
<dbReference type="PROSITE" id="PS51375">
    <property type="entry name" value="PPR"/>
    <property type="match status" value="2"/>
</dbReference>
<feature type="repeat" description="PPR" evidence="2">
    <location>
        <begin position="495"/>
        <end position="529"/>
    </location>
</feature>
<dbReference type="InterPro" id="IPR002885">
    <property type="entry name" value="PPR_rpt"/>
</dbReference>
<evidence type="ECO:0008006" key="7">
    <source>
        <dbReference type="Google" id="ProtNLM"/>
    </source>
</evidence>
<sequence>MLIILFVILDALEALVRRKCISKHQPVHKMSGKDSQSESTAKQKAPYSKALGISMLTLSRPHPRLKAQTQNPAAEFKKMRAPESGHSGRKYVRGSSERDLYGRSCTNRRGRRGLEDKDDRCALNVVFENAKLRRFYRRFVKLDSSHLLKTLTSDFVIRFLSKCCKSKDVKSIKRLHSSLILTGLVYFSQNLIAKLAQSYAACIGLSGFRTLQHLFRSINPTNPIPFNVIASEFCQKGQHLLALRTFCFMHGNGVPLDTYALCSSVKASCLLHCLVVKSGWSSSVFIGSGLVDLYGKTGRVCDAETVFDEIPVKNVVCVNALLSGFGEAKLWVEVLELVKDIPELNLVHDNFTLSASLRACTALSAVDLGKQVHGYALRGSCQMETDVYLMSSLIEMYGKCGLVESAHRVFCLAGIKQAKTRQRDLVLWTSMVGVYGKNGCHKEVISSYKEMLQEGIKPDDIVFLTVISACGHTGQVEIGLQYFNSMSSDFGLHPKPEHYSCIVDLLCRAGEVDKAWKVVSQMPNEGANSNCSVQLWGSLLSACLEHSDLDLGIMAAQKAIELDPENLGLYLKLSNLYAKFQMWEEINQLRRFIRAKDLIKDTGCSRIEC</sequence>
<dbReference type="AlphaFoldDB" id="A0A7N0U4Y5"/>
<feature type="repeat" description="PPR" evidence="2">
    <location>
        <begin position="424"/>
        <end position="458"/>
    </location>
</feature>
<dbReference type="Proteomes" id="UP000594263">
    <property type="component" value="Unplaced"/>
</dbReference>
<evidence type="ECO:0000313" key="6">
    <source>
        <dbReference type="Proteomes" id="UP000594263"/>
    </source>
</evidence>
<dbReference type="Gramene" id="Kaladp0055s0116.1.v1.1">
    <property type="protein sequence ID" value="Kaladp0055s0116.1.v1.1"/>
    <property type="gene ID" value="Kaladp0055s0116.v1.1"/>
</dbReference>
<keyword evidence="4" id="KW-0732">Signal</keyword>
<dbReference type="PANTHER" id="PTHR47926:SF386">
    <property type="entry name" value="PENTATRICOPEPTIDE REPEAT-CONTAINING PROTEIN"/>
    <property type="match status" value="1"/>
</dbReference>
<accession>A0A7N0U4Y5</accession>
<dbReference type="EnsemblPlants" id="Kaladp0055s0116.1.v1.1">
    <property type="protein sequence ID" value="Kaladp0055s0116.1.v1.1"/>
    <property type="gene ID" value="Kaladp0055s0116.v1.1"/>
</dbReference>
<dbReference type="FunFam" id="1.25.40.10:FF:000525">
    <property type="entry name" value="Pentatricopeptide (PPR) repeat-containing protein-like"/>
    <property type="match status" value="1"/>
</dbReference>
<dbReference type="Pfam" id="PF01535">
    <property type="entry name" value="PPR"/>
    <property type="match status" value="2"/>
</dbReference>
<organism evidence="5 6">
    <name type="scientific">Kalanchoe fedtschenkoi</name>
    <name type="common">Lavender scallops</name>
    <name type="synonym">South American air plant</name>
    <dbReference type="NCBI Taxonomy" id="63787"/>
    <lineage>
        <taxon>Eukaryota</taxon>
        <taxon>Viridiplantae</taxon>
        <taxon>Streptophyta</taxon>
        <taxon>Embryophyta</taxon>
        <taxon>Tracheophyta</taxon>
        <taxon>Spermatophyta</taxon>
        <taxon>Magnoliopsida</taxon>
        <taxon>eudicotyledons</taxon>
        <taxon>Gunneridae</taxon>
        <taxon>Pentapetalae</taxon>
        <taxon>Saxifragales</taxon>
        <taxon>Crassulaceae</taxon>
        <taxon>Kalanchoe</taxon>
    </lineage>
</organism>
<evidence type="ECO:0000256" key="1">
    <source>
        <dbReference type="ARBA" id="ARBA00022737"/>
    </source>
</evidence>
<dbReference type="Pfam" id="PF12854">
    <property type="entry name" value="PPR_1"/>
    <property type="match status" value="1"/>
</dbReference>
<reference evidence="5" key="1">
    <citation type="submission" date="2021-01" db="UniProtKB">
        <authorList>
            <consortium name="EnsemblPlants"/>
        </authorList>
    </citation>
    <scope>IDENTIFICATION</scope>
</reference>
<protein>
    <recommendedName>
        <fullName evidence="7">Pentatricopeptide repeat-containing protein</fullName>
    </recommendedName>
</protein>
<proteinExistence type="predicted"/>
<dbReference type="PANTHER" id="PTHR47926">
    <property type="entry name" value="PENTATRICOPEPTIDE REPEAT-CONTAINING PROTEIN"/>
    <property type="match status" value="1"/>
</dbReference>
<keyword evidence="6" id="KW-1185">Reference proteome</keyword>
<feature type="signal peptide" evidence="4">
    <location>
        <begin position="1"/>
        <end position="18"/>
    </location>
</feature>